<dbReference type="InterPro" id="IPR036390">
    <property type="entry name" value="WH_DNA-bd_sf"/>
</dbReference>
<dbReference type="InterPro" id="IPR036388">
    <property type="entry name" value="WH-like_DNA-bd_sf"/>
</dbReference>
<gene>
    <name evidence="6" type="ORF">HNR32_000546</name>
</gene>
<keyword evidence="4" id="KW-0804">Transcription</keyword>
<organism evidence="6 7">
    <name type="scientific">Pectinatus brassicae</name>
    <dbReference type="NCBI Taxonomy" id="862415"/>
    <lineage>
        <taxon>Bacteria</taxon>
        <taxon>Bacillati</taxon>
        <taxon>Bacillota</taxon>
        <taxon>Negativicutes</taxon>
        <taxon>Selenomonadales</taxon>
        <taxon>Selenomonadaceae</taxon>
        <taxon>Pectinatus</taxon>
    </lineage>
</organism>
<dbReference type="InterPro" id="IPR000847">
    <property type="entry name" value="LysR_HTH_N"/>
</dbReference>
<dbReference type="RefSeq" id="WP_183859385.1">
    <property type="nucleotide sequence ID" value="NZ_JACHFH010000004.1"/>
</dbReference>
<name>A0A840USC2_9FIRM</name>
<dbReference type="GO" id="GO:0005829">
    <property type="term" value="C:cytosol"/>
    <property type="evidence" value="ECO:0007669"/>
    <property type="project" value="TreeGrafter"/>
</dbReference>
<dbReference type="Gene3D" id="3.40.190.290">
    <property type="match status" value="1"/>
</dbReference>
<feature type="domain" description="HTH lysR-type" evidence="5">
    <location>
        <begin position="5"/>
        <end position="62"/>
    </location>
</feature>
<dbReference type="AlphaFoldDB" id="A0A840USC2"/>
<comment type="similarity">
    <text evidence="1">Belongs to the LysR transcriptional regulatory family.</text>
</comment>
<dbReference type="GO" id="GO:0003677">
    <property type="term" value="F:DNA binding"/>
    <property type="evidence" value="ECO:0007669"/>
    <property type="project" value="UniProtKB-KW"/>
</dbReference>
<evidence type="ECO:0000256" key="2">
    <source>
        <dbReference type="ARBA" id="ARBA00023015"/>
    </source>
</evidence>
<sequence>MSEMPTIQQLENFIYYGEVKNFTLAAKKANITQSAFSAQIKKLEEIVGVKLISRSKRGSDFTKAGEEFYRQINEWLEHLHSIVYDVQSMSKNIMTNLHVGVLRSFGDVLMNQHVAHFQKNNENIRIDVYDMEENNLLAALRNEQIDIASIYGIEPFLMEEYERICFCRDKFVYYAPLLLQEDKLISVHEIIQSDFVGYPNEYSVNQVFQKYFLEHGKLPHIVARLATPYAMIHYCKDNEAGALLPKRLLKALGINNGWRELAQELVLEECLIYKKNNPKYKSLQIYIEYILSVNNN</sequence>
<evidence type="ECO:0000259" key="5">
    <source>
        <dbReference type="PROSITE" id="PS50931"/>
    </source>
</evidence>
<dbReference type="InterPro" id="IPR005119">
    <property type="entry name" value="LysR_subst-bd"/>
</dbReference>
<dbReference type="SUPFAM" id="SSF46785">
    <property type="entry name" value="Winged helix' DNA-binding domain"/>
    <property type="match status" value="1"/>
</dbReference>
<dbReference type="PANTHER" id="PTHR30419">
    <property type="entry name" value="HTH-TYPE TRANSCRIPTIONAL REGULATOR YBHD"/>
    <property type="match status" value="1"/>
</dbReference>
<dbReference type="InterPro" id="IPR050950">
    <property type="entry name" value="HTH-type_LysR_regulators"/>
</dbReference>
<proteinExistence type="inferred from homology"/>
<reference evidence="6 7" key="1">
    <citation type="submission" date="2020-08" db="EMBL/GenBank/DDBJ databases">
        <title>Genomic Encyclopedia of Type Strains, Phase IV (KMG-IV): sequencing the most valuable type-strain genomes for metagenomic binning, comparative biology and taxonomic classification.</title>
        <authorList>
            <person name="Goeker M."/>
        </authorList>
    </citation>
    <scope>NUCLEOTIDE SEQUENCE [LARGE SCALE GENOMIC DNA]</scope>
    <source>
        <strain evidence="6 7">DSM 24661</strain>
    </source>
</reference>
<dbReference type="EMBL" id="JACHFH010000004">
    <property type="protein sequence ID" value="MBB5335425.1"/>
    <property type="molecule type" value="Genomic_DNA"/>
</dbReference>
<protein>
    <submittedName>
        <fullName evidence="6">DNA-binding transcriptional LysR family regulator</fullName>
    </submittedName>
</protein>
<dbReference type="SUPFAM" id="SSF53850">
    <property type="entry name" value="Periplasmic binding protein-like II"/>
    <property type="match status" value="1"/>
</dbReference>
<accession>A0A840USC2</accession>
<evidence type="ECO:0000256" key="4">
    <source>
        <dbReference type="ARBA" id="ARBA00023163"/>
    </source>
</evidence>
<evidence type="ECO:0000313" key="6">
    <source>
        <dbReference type="EMBL" id="MBB5335425.1"/>
    </source>
</evidence>
<dbReference type="PROSITE" id="PS50931">
    <property type="entry name" value="HTH_LYSR"/>
    <property type="match status" value="1"/>
</dbReference>
<keyword evidence="2" id="KW-0805">Transcription regulation</keyword>
<dbReference type="CDD" id="cd05466">
    <property type="entry name" value="PBP2_LTTR_substrate"/>
    <property type="match status" value="1"/>
</dbReference>
<comment type="caution">
    <text evidence="6">The sequence shown here is derived from an EMBL/GenBank/DDBJ whole genome shotgun (WGS) entry which is preliminary data.</text>
</comment>
<keyword evidence="7" id="KW-1185">Reference proteome</keyword>
<evidence type="ECO:0000313" key="7">
    <source>
        <dbReference type="Proteomes" id="UP000559117"/>
    </source>
</evidence>
<dbReference type="Gene3D" id="1.10.10.10">
    <property type="entry name" value="Winged helix-like DNA-binding domain superfamily/Winged helix DNA-binding domain"/>
    <property type="match status" value="1"/>
</dbReference>
<dbReference type="Pfam" id="PF00126">
    <property type="entry name" value="HTH_1"/>
    <property type="match status" value="1"/>
</dbReference>
<dbReference type="Pfam" id="PF03466">
    <property type="entry name" value="LysR_substrate"/>
    <property type="match status" value="1"/>
</dbReference>
<dbReference type="GO" id="GO:0003700">
    <property type="term" value="F:DNA-binding transcription factor activity"/>
    <property type="evidence" value="ECO:0007669"/>
    <property type="project" value="InterPro"/>
</dbReference>
<evidence type="ECO:0000256" key="1">
    <source>
        <dbReference type="ARBA" id="ARBA00009437"/>
    </source>
</evidence>
<keyword evidence="3 6" id="KW-0238">DNA-binding</keyword>
<dbReference type="PRINTS" id="PR00039">
    <property type="entry name" value="HTHLYSR"/>
</dbReference>
<dbReference type="Proteomes" id="UP000559117">
    <property type="component" value="Unassembled WGS sequence"/>
</dbReference>
<evidence type="ECO:0000256" key="3">
    <source>
        <dbReference type="ARBA" id="ARBA00023125"/>
    </source>
</evidence>